<dbReference type="AlphaFoldDB" id="A0A7W2IDM4"/>
<feature type="transmembrane region" description="Helical" evidence="2">
    <location>
        <begin position="205"/>
        <end position="225"/>
    </location>
</feature>
<comment type="caution">
    <text evidence="4">The sequence shown here is derived from an EMBL/GenBank/DDBJ whole genome shotgun (WGS) entry which is preliminary data.</text>
</comment>
<name>A0A7W2IDM4_9BURK</name>
<dbReference type="Gene3D" id="1.25.40.590">
    <property type="entry name" value="Type IV / VI secretion system, DotU"/>
    <property type="match status" value="1"/>
</dbReference>
<keyword evidence="2" id="KW-0812">Transmembrane</keyword>
<feature type="region of interest" description="Disordered" evidence="1">
    <location>
        <begin position="22"/>
        <end position="45"/>
    </location>
</feature>
<dbReference type="NCBIfam" id="TIGR03349">
    <property type="entry name" value="IV_VI_DotU"/>
    <property type="match status" value="1"/>
</dbReference>
<keyword evidence="5" id="KW-1185">Reference proteome</keyword>
<dbReference type="InterPro" id="IPR017732">
    <property type="entry name" value="T4/T6SS_DotU"/>
</dbReference>
<feature type="domain" description="Type IV / VI secretion system DotU" evidence="3">
    <location>
        <begin position="50"/>
        <end position="227"/>
    </location>
</feature>
<accession>A0A7W2IDM4</accession>
<evidence type="ECO:0000313" key="4">
    <source>
        <dbReference type="EMBL" id="MBA5639493.1"/>
    </source>
</evidence>
<reference evidence="4 5" key="1">
    <citation type="submission" date="2020-07" db="EMBL/GenBank/DDBJ databases">
        <title>Novel species isolated from subtropical streams in China.</title>
        <authorList>
            <person name="Lu H."/>
        </authorList>
    </citation>
    <scope>NUCLEOTIDE SEQUENCE [LARGE SCALE GENOMIC DNA]</scope>
    <source>
        <strain evidence="4 5">LX20W</strain>
    </source>
</reference>
<protein>
    <submittedName>
        <fullName evidence="4">DotU family type IV/VI secretion system protein</fullName>
    </submittedName>
</protein>
<dbReference type="Proteomes" id="UP000534388">
    <property type="component" value="Unassembled WGS sequence"/>
</dbReference>
<evidence type="ECO:0000313" key="5">
    <source>
        <dbReference type="Proteomes" id="UP000534388"/>
    </source>
</evidence>
<organism evidence="4 5">
    <name type="scientific">Rugamonas brunnea</name>
    <dbReference type="NCBI Taxonomy" id="2758569"/>
    <lineage>
        <taxon>Bacteria</taxon>
        <taxon>Pseudomonadati</taxon>
        <taxon>Pseudomonadota</taxon>
        <taxon>Betaproteobacteria</taxon>
        <taxon>Burkholderiales</taxon>
        <taxon>Oxalobacteraceae</taxon>
        <taxon>Telluria group</taxon>
        <taxon>Rugamonas</taxon>
    </lineage>
</organism>
<evidence type="ECO:0000259" key="3">
    <source>
        <dbReference type="Pfam" id="PF09850"/>
    </source>
</evidence>
<gene>
    <name evidence="4" type="ORF">H3H37_20740</name>
</gene>
<evidence type="ECO:0000256" key="2">
    <source>
        <dbReference type="SAM" id="Phobius"/>
    </source>
</evidence>
<dbReference type="PANTHER" id="PTHR38033:SF1">
    <property type="entry name" value="DOTU FAMILY TYPE IV_VI SECRETION SYSTEM PROTEIN"/>
    <property type="match status" value="1"/>
</dbReference>
<keyword evidence="2" id="KW-0472">Membrane</keyword>
<keyword evidence="2" id="KW-1133">Transmembrane helix</keyword>
<evidence type="ECO:0000256" key="1">
    <source>
        <dbReference type="SAM" id="MobiDB-lite"/>
    </source>
</evidence>
<proteinExistence type="predicted"/>
<dbReference type="PANTHER" id="PTHR38033">
    <property type="entry name" value="MEMBRANE PROTEIN-RELATED"/>
    <property type="match status" value="1"/>
</dbReference>
<dbReference type="Pfam" id="PF09850">
    <property type="entry name" value="DotU"/>
    <property type="match status" value="1"/>
</dbReference>
<dbReference type="InterPro" id="IPR038522">
    <property type="entry name" value="T4/T6SS_DotU_sf"/>
</dbReference>
<dbReference type="EMBL" id="JACEZT010000016">
    <property type="protein sequence ID" value="MBA5639493.1"/>
    <property type="molecule type" value="Genomic_DNA"/>
</dbReference>
<sequence length="258" mass="28152">MLQQGAHPLTILGEPGRQTSPALAMATATPSAPPPPHVDGEAPPTPAGLADEAMFKEKVHAFLAEFDREARKLRASGDDIDAAKYAFCAAMDEVIHNSTLAMRAPWRHRPLQLMLFGDHLAGEHFFDRLEALRSKGGVRLQALQVFHICLLLGFKGKFSNEPADKLSYLTARLGEEIAHIKGKSRGFAPQAERPDEIINKLRGEVPLWALSMVFAVAALCVYLGLKTSLTRTTQNSMAPYNDLVKLAPKPANLTITLP</sequence>